<dbReference type="Gene3D" id="3.30.70.790">
    <property type="entry name" value="UreE, C-terminal domain"/>
    <property type="match status" value="1"/>
</dbReference>
<dbReference type="SUPFAM" id="SSF54913">
    <property type="entry name" value="GlnB-like"/>
    <property type="match status" value="1"/>
</dbReference>
<evidence type="ECO:0000259" key="1">
    <source>
        <dbReference type="Pfam" id="PF09413"/>
    </source>
</evidence>
<proteinExistence type="predicted"/>
<keyword evidence="3" id="KW-1185">Reference proteome</keyword>
<organism evidence="2 3">
    <name type="scientific">Hyphomicrobium sulfonivorans</name>
    <dbReference type="NCBI Taxonomy" id="121290"/>
    <lineage>
        <taxon>Bacteria</taxon>
        <taxon>Pseudomonadati</taxon>
        <taxon>Pseudomonadota</taxon>
        <taxon>Alphaproteobacteria</taxon>
        <taxon>Hyphomicrobiales</taxon>
        <taxon>Hyphomicrobiaceae</taxon>
        <taxon>Hyphomicrobium</taxon>
    </lineage>
</organism>
<evidence type="ECO:0000313" key="2">
    <source>
        <dbReference type="EMBL" id="KWT69828.1"/>
    </source>
</evidence>
<dbReference type="AlphaFoldDB" id="A0A109BJB4"/>
<dbReference type="PATRIC" id="fig|121290.4.peg.2209"/>
<dbReference type="Proteomes" id="UP000059074">
    <property type="component" value="Unassembled WGS sequence"/>
</dbReference>
<reference evidence="2 3" key="1">
    <citation type="submission" date="2015-10" db="EMBL/GenBank/DDBJ databases">
        <title>Transcriptomic analysis of a linuron degrading triple-species bacterial consortium.</title>
        <authorList>
            <person name="Albers P."/>
        </authorList>
    </citation>
    <scope>NUCLEOTIDE SEQUENCE [LARGE SCALE GENOMIC DNA]</scope>
    <source>
        <strain evidence="2 3">WDL6</strain>
    </source>
</reference>
<evidence type="ECO:0000313" key="3">
    <source>
        <dbReference type="Proteomes" id="UP000059074"/>
    </source>
</evidence>
<dbReference type="EMBL" id="LMTR01000043">
    <property type="protein sequence ID" value="KWT69828.1"/>
    <property type="molecule type" value="Genomic_DNA"/>
</dbReference>
<comment type="caution">
    <text evidence="2">The sequence shown here is derived from an EMBL/GenBank/DDBJ whole genome shotgun (WGS) entry which is preliminary data.</text>
</comment>
<dbReference type="InterPro" id="IPR018551">
    <property type="entry name" value="DUF2007"/>
</dbReference>
<feature type="domain" description="DUF2007" evidence="1">
    <location>
        <begin position="1"/>
        <end position="49"/>
    </location>
</feature>
<dbReference type="STRING" id="121290.APY04_1328"/>
<sequence length="58" mass="6442">MAILREAGIDAFVFDRNMSSVQGSLGAVTQRVSVPEDHWEAAKRLLIEADLGQWILET</sequence>
<dbReference type="InterPro" id="IPR011322">
    <property type="entry name" value="N-reg_PII-like_a/b"/>
</dbReference>
<name>A0A109BJB4_HYPSL</name>
<protein>
    <recommendedName>
        <fullName evidence="1">DUF2007 domain-containing protein</fullName>
    </recommendedName>
</protein>
<dbReference type="Pfam" id="PF09413">
    <property type="entry name" value="DUF2007"/>
    <property type="match status" value="1"/>
</dbReference>
<accession>A0A109BJB4</accession>
<gene>
    <name evidence="2" type="ORF">APY04_1328</name>
</gene>